<dbReference type="PROSITE" id="PS00061">
    <property type="entry name" value="ADH_SHORT"/>
    <property type="match status" value="1"/>
</dbReference>
<proteinExistence type="inferred from homology"/>
<dbReference type="Gene3D" id="3.40.50.720">
    <property type="entry name" value="NAD(P)-binding Rossmann-like Domain"/>
    <property type="match status" value="2"/>
</dbReference>
<dbReference type="InterPro" id="IPR036291">
    <property type="entry name" value="NAD(P)-bd_dom_sf"/>
</dbReference>
<comment type="caution">
    <text evidence="3">The sequence shown here is derived from an EMBL/GenBank/DDBJ whole genome shotgun (WGS) entry which is preliminary data.</text>
</comment>
<dbReference type="RefSeq" id="WP_103497228.1">
    <property type="nucleotide sequence ID" value="NZ_JACAQA010000002.1"/>
</dbReference>
<evidence type="ECO:0000256" key="1">
    <source>
        <dbReference type="ARBA" id="ARBA00006484"/>
    </source>
</evidence>
<sequence>MADGYLSFVNTPWGHWLARTLGLPQPLPLQRYRPGQAGNLLNPVVLATGPQGRLLGELQRIFAATETVAALPASLDAPSTVKVRGLVFDASGLADVQQLDELYRFFHANVRRLSAHGRVLVLGTPPEHCTSLAQTVAQRALEGFVRSLGKELRRAITAQLLYVEPGAEAEMDSSLRFFLSRRSAFVSGQVVRIAEPVDVPRDILWDKPLTGRRALVTGACRGIGLSIAQVLAGEGAQVVCLDIPAVEAELQEVAASLGGTALALDITAPQAAEQLLAFAGEQGAFDIVVHNAGITQDKTLAKMTEAAWRKVLAVNLEAPLRLSTALLEGQAISPGGRIIGVSSISGIAGNLGQSNYATSKAGVIGLVQGLAPLAARQQVTVNAVAPGFIETQMTAKIPLLIREAGRRMNSLSQGGQPEDVAQTIAWLVHPASGGINGQVVRVCGQSLLGA</sequence>
<dbReference type="PRINTS" id="PR00080">
    <property type="entry name" value="SDRFAMILY"/>
</dbReference>
<protein>
    <submittedName>
        <fullName evidence="3">3-oxoacyl-ACP reductase</fullName>
    </submittedName>
</protein>
<dbReference type="PANTHER" id="PTHR42879">
    <property type="entry name" value="3-OXOACYL-(ACYL-CARRIER-PROTEIN) REDUCTASE"/>
    <property type="match status" value="1"/>
</dbReference>
<dbReference type="PANTHER" id="PTHR42879:SF2">
    <property type="entry name" value="3-OXOACYL-[ACYL-CARRIER-PROTEIN] REDUCTASE FABG"/>
    <property type="match status" value="1"/>
</dbReference>
<dbReference type="FunFam" id="3.40.50.720:FF:000338">
    <property type="entry name" value="3-oxoacyl-ACP reductase FabG"/>
    <property type="match status" value="1"/>
</dbReference>
<dbReference type="EMBL" id="JACAQA010000002">
    <property type="protein sequence ID" value="NWB83671.1"/>
    <property type="molecule type" value="Genomic_DNA"/>
</dbReference>
<dbReference type="SMART" id="SM00822">
    <property type="entry name" value="PKS_KR"/>
    <property type="match status" value="1"/>
</dbReference>
<dbReference type="GO" id="GO:0032787">
    <property type="term" value="P:monocarboxylic acid metabolic process"/>
    <property type="evidence" value="ECO:0007669"/>
    <property type="project" value="UniProtKB-ARBA"/>
</dbReference>
<gene>
    <name evidence="3" type="ORF">HX830_02155</name>
</gene>
<dbReference type="InterPro" id="IPR057326">
    <property type="entry name" value="KR_dom"/>
</dbReference>
<dbReference type="Proteomes" id="UP000522864">
    <property type="component" value="Unassembled WGS sequence"/>
</dbReference>
<dbReference type="PRINTS" id="PR00081">
    <property type="entry name" value="GDHRDH"/>
</dbReference>
<reference evidence="3 4" key="1">
    <citation type="submission" date="2020-04" db="EMBL/GenBank/DDBJ databases">
        <title>Molecular characterization of pseudomonads from Agaricus bisporus reveal novel blotch 2 pathogens in Western Europe.</title>
        <authorList>
            <person name="Taparia T."/>
            <person name="Krijger M."/>
            <person name="Haynes E."/>
            <person name="Elpinstone J.G."/>
            <person name="Noble R."/>
            <person name="Van Der Wolf J."/>
        </authorList>
    </citation>
    <scope>NUCLEOTIDE SEQUENCE [LARGE SCALE GENOMIC DNA]</scope>
    <source>
        <strain evidence="3 4">G9001</strain>
    </source>
</reference>
<organism evidence="3 4">
    <name type="scientific">Pseudomonas gingeri</name>
    <dbReference type="NCBI Taxonomy" id="117681"/>
    <lineage>
        <taxon>Bacteria</taxon>
        <taxon>Pseudomonadati</taxon>
        <taxon>Pseudomonadota</taxon>
        <taxon>Gammaproteobacteria</taxon>
        <taxon>Pseudomonadales</taxon>
        <taxon>Pseudomonadaceae</taxon>
        <taxon>Pseudomonas</taxon>
    </lineage>
</organism>
<name>A0A7Y8BPZ6_9PSED</name>
<dbReference type="AlphaFoldDB" id="A0A7Y8BPZ6"/>
<dbReference type="SUPFAM" id="SSF51735">
    <property type="entry name" value="NAD(P)-binding Rossmann-fold domains"/>
    <property type="match status" value="1"/>
</dbReference>
<dbReference type="InterPro" id="IPR020904">
    <property type="entry name" value="Sc_DH/Rdtase_CS"/>
</dbReference>
<feature type="domain" description="Ketoreductase" evidence="2">
    <location>
        <begin position="212"/>
        <end position="392"/>
    </location>
</feature>
<evidence type="ECO:0000259" key="2">
    <source>
        <dbReference type="SMART" id="SM00822"/>
    </source>
</evidence>
<evidence type="ECO:0000313" key="3">
    <source>
        <dbReference type="EMBL" id="NWB83671.1"/>
    </source>
</evidence>
<dbReference type="InterPro" id="IPR050259">
    <property type="entry name" value="SDR"/>
</dbReference>
<dbReference type="NCBIfam" id="NF006110">
    <property type="entry name" value="PRK08261.1"/>
    <property type="match status" value="1"/>
</dbReference>
<comment type="similarity">
    <text evidence="1">Belongs to the short-chain dehydrogenases/reductases (SDR) family.</text>
</comment>
<evidence type="ECO:0000313" key="4">
    <source>
        <dbReference type="Proteomes" id="UP000522864"/>
    </source>
</evidence>
<accession>A0A7Y8BPZ6</accession>
<dbReference type="Pfam" id="PF13561">
    <property type="entry name" value="adh_short_C2"/>
    <property type="match status" value="1"/>
</dbReference>
<dbReference type="InterPro" id="IPR002347">
    <property type="entry name" value="SDR_fam"/>
</dbReference>